<protein>
    <recommendedName>
        <fullName evidence="5">Integral membrane protein</fullName>
    </recommendedName>
</protein>
<evidence type="ECO:0000313" key="4">
    <source>
        <dbReference type="Proteomes" id="UP000305233"/>
    </source>
</evidence>
<keyword evidence="1" id="KW-0472">Membrane</keyword>
<keyword evidence="2" id="KW-0732">Signal</keyword>
<accession>A0A4S5E2A1</accession>
<feature type="transmembrane region" description="Helical" evidence="1">
    <location>
        <begin position="172"/>
        <end position="192"/>
    </location>
</feature>
<feature type="chain" id="PRO_5039138396" description="Integral membrane protein" evidence="2">
    <location>
        <begin position="19"/>
        <end position="282"/>
    </location>
</feature>
<keyword evidence="1" id="KW-0812">Transmembrane</keyword>
<dbReference type="Proteomes" id="UP000305233">
    <property type="component" value="Unassembled WGS sequence"/>
</dbReference>
<dbReference type="OrthoDB" id="4964652at2"/>
<evidence type="ECO:0000313" key="3">
    <source>
        <dbReference type="EMBL" id="THJ65521.1"/>
    </source>
</evidence>
<name>A0A4S5E2A1_9MICC</name>
<feature type="transmembrane region" description="Helical" evidence="1">
    <location>
        <begin position="199"/>
        <end position="220"/>
    </location>
</feature>
<keyword evidence="1" id="KW-1133">Transmembrane helix</keyword>
<sequence>MRTLVSALLALLALVAAAGGLAAAWIDENLVDESGFVALAAPLAEDAEFQAALTDSLVEEATTTTGLPERITSFVEPLIRNAVTALTDTAGYPAAWDRTLRVSHALTFAQAPEPGEPAPAIITLDLAPVIGLVTDRLGDGLGVEVPVPEDTTIEVGSLERGGMLSWASDAVIAWPVYLTIAGVLAVLAVVVARRRGTTLALLGLGVAGIGVLGVLAGRLLPERLGGAPGMSAVADVFVQGVAARAGTDIAGSSVAVLVAGLMAMAVGIAVRLTFGRRRRRFR</sequence>
<evidence type="ECO:0000256" key="1">
    <source>
        <dbReference type="SAM" id="Phobius"/>
    </source>
</evidence>
<evidence type="ECO:0008006" key="5">
    <source>
        <dbReference type="Google" id="ProtNLM"/>
    </source>
</evidence>
<gene>
    <name evidence="3" type="ORF">E8P82_12325</name>
</gene>
<reference evidence="3 4" key="1">
    <citation type="submission" date="2019-04" db="EMBL/GenBank/DDBJ databases">
        <authorList>
            <person name="Liu Q."/>
            <person name="Xin Y.-H."/>
        </authorList>
    </citation>
    <scope>NUCLEOTIDE SEQUENCE [LARGE SCALE GENOMIC DNA]</scope>
    <source>
        <strain evidence="3 4">AM23</strain>
    </source>
</reference>
<proteinExistence type="predicted"/>
<dbReference type="AlphaFoldDB" id="A0A4S5E2A1"/>
<organism evidence="3 4">
    <name type="scientific">Arthrobacter echini</name>
    <dbReference type="NCBI Taxonomy" id="1529066"/>
    <lineage>
        <taxon>Bacteria</taxon>
        <taxon>Bacillati</taxon>
        <taxon>Actinomycetota</taxon>
        <taxon>Actinomycetes</taxon>
        <taxon>Micrococcales</taxon>
        <taxon>Micrococcaceae</taxon>
        <taxon>Arthrobacter</taxon>
    </lineage>
</organism>
<feature type="signal peptide" evidence="2">
    <location>
        <begin position="1"/>
        <end position="18"/>
    </location>
</feature>
<dbReference type="EMBL" id="SSWH01000011">
    <property type="protein sequence ID" value="THJ65521.1"/>
    <property type="molecule type" value="Genomic_DNA"/>
</dbReference>
<comment type="caution">
    <text evidence="3">The sequence shown here is derived from an EMBL/GenBank/DDBJ whole genome shotgun (WGS) entry which is preliminary data.</text>
</comment>
<keyword evidence="4" id="KW-1185">Reference proteome</keyword>
<dbReference type="RefSeq" id="WP_136455262.1">
    <property type="nucleotide sequence ID" value="NZ_SSWH01000011.1"/>
</dbReference>
<evidence type="ECO:0000256" key="2">
    <source>
        <dbReference type="SAM" id="SignalP"/>
    </source>
</evidence>
<feature type="transmembrane region" description="Helical" evidence="1">
    <location>
        <begin position="254"/>
        <end position="274"/>
    </location>
</feature>